<proteinExistence type="predicted"/>
<dbReference type="PROSITE" id="PS00867">
    <property type="entry name" value="CPSASE_2"/>
    <property type="match status" value="1"/>
</dbReference>
<dbReference type="STRING" id="764103.G7E706"/>
<dbReference type="OMA" id="IEGDAWP"/>
<dbReference type="PROSITE" id="PS00866">
    <property type="entry name" value="CPSASE_1"/>
    <property type="match status" value="1"/>
</dbReference>
<dbReference type="InterPro" id="IPR005482">
    <property type="entry name" value="Biotin_COase_C"/>
</dbReference>
<dbReference type="PANTHER" id="PTHR18866:SF33">
    <property type="entry name" value="METHYLCROTONOYL-COA CARBOXYLASE SUBUNIT ALPHA, MITOCHONDRIAL-RELATED"/>
    <property type="match status" value="1"/>
</dbReference>
<dbReference type="SUPFAM" id="SSF52440">
    <property type="entry name" value="PreATP-grasp domain"/>
    <property type="match status" value="1"/>
</dbReference>
<evidence type="ECO:0000256" key="3">
    <source>
        <dbReference type="ARBA" id="ARBA00022741"/>
    </source>
</evidence>
<dbReference type="InterPro" id="IPR011764">
    <property type="entry name" value="Biotin_carboxylation_dom"/>
</dbReference>
<dbReference type="Gene3D" id="2.40.50.100">
    <property type="match status" value="1"/>
</dbReference>
<dbReference type="OrthoDB" id="196847at2759"/>
<dbReference type="GO" id="GO:0046872">
    <property type="term" value="F:metal ion binding"/>
    <property type="evidence" value="ECO:0007669"/>
    <property type="project" value="InterPro"/>
</dbReference>
<gene>
    <name evidence="9" type="primary">Mo05303</name>
    <name evidence="9" type="ORF">E5Q_05303</name>
</gene>
<dbReference type="PROSITE" id="PS50975">
    <property type="entry name" value="ATP_GRASP"/>
    <property type="match status" value="1"/>
</dbReference>
<dbReference type="Pfam" id="PF00289">
    <property type="entry name" value="Biotin_carb_N"/>
    <property type="match status" value="1"/>
</dbReference>
<dbReference type="SMART" id="SM00878">
    <property type="entry name" value="Biotin_carb_C"/>
    <property type="match status" value="1"/>
</dbReference>
<dbReference type="InterPro" id="IPR050856">
    <property type="entry name" value="Biotin_carboxylase_complex"/>
</dbReference>
<dbReference type="RefSeq" id="XP_014567576.1">
    <property type="nucleotide sequence ID" value="XM_014712090.1"/>
</dbReference>
<dbReference type="GO" id="GO:0004485">
    <property type="term" value="F:methylcrotonoyl-CoA carboxylase activity"/>
    <property type="evidence" value="ECO:0007669"/>
    <property type="project" value="TreeGrafter"/>
</dbReference>
<dbReference type="FunFam" id="3.30.470.20:FF:000028">
    <property type="entry name" value="Methylcrotonoyl-CoA carboxylase subunit alpha, mitochondrial"/>
    <property type="match status" value="1"/>
</dbReference>
<dbReference type="SUPFAM" id="SSF51230">
    <property type="entry name" value="Single hybrid motif"/>
    <property type="match status" value="1"/>
</dbReference>
<dbReference type="Pfam" id="PF00364">
    <property type="entry name" value="Biotin_lipoyl"/>
    <property type="match status" value="1"/>
</dbReference>
<evidence type="ECO:0000259" key="8">
    <source>
        <dbReference type="PROSITE" id="PS50979"/>
    </source>
</evidence>
<comment type="caution">
    <text evidence="9">The sequence shown here is derived from an EMBL/GenBank/DDBJ whole genome shotgun (WGS) entry which is preliminary data.</text>
</comment>
<keyword evidence="10" id="KW-1185">Reference proteome</keyword>
<dbReference type="CDD" id="cd06850">
    <property type="entry name" value="biotinyl_domain"/>
    <property type="match status" value="1"/>
</dbReference>
<keyword evidence="3 6" id="KW-0547">Nucleotide-binding</keyword>
<dbReference type="SUPFAM" id="SSF51246">
    <property type="entry name" value="Rudiment single hybrid motif"/>
    <property type="match status" value="1"/>
</dbReference>
<dbReference type="GO" id="GO:0005524">
    <property type="term" value="F:ATP binding"/>
    <property type="evidence" value="ECO:0007669"/>
    <property type="project" value="UniProtKB-UniRule"/>
</dbReference>
<dbReference type="EMBL" id="BABT02000153">
    <property type="protein sequence ID" value="GAA98616.1"/>
    <property type="molecule type" value="Genomic_DNA"/>
</dbReference>
<dbReference type="FunFam" id="3.40.50.20:FF:000010">
    <property type="entry name" value="Propionyl-CoA carboxylase subunit alpha"/>
    <property type="match status" value="1"/>
</dbReference>
<dbReference type="SUPFAM" id="SSF56059">
    <property type="entry name" value="Glutathione synthetase ATP-binding domain-like"/>
    <property type="match status" value="1"/>
</dbReference>
<dbReference type="Proteomes" id="UP000009131">
    <property type="component" value="Unassembled WGS sequence"/>
</dbReference>
<organism evidence="9 10">
    <name type="scientific">Mixia osmundae (strain CBS 9802 / IAM 14324 / JCM 22182 / KY 12970)</name>
    <dbReference type="NCBI Taxonomy" id="764103"/>
    <lineage>
        <taxon>Eukaryota</taxon>
        <taxon>Fungi</taxon>
        <taxon>Dikarya</taxon>
        <taxon>Basidiomycota</taxon>
        <taxon>Pucciniomycotina</taxon>
        <taxon>Mixiomycetes</taxon>
        <taxon>Mixiales</taxon>
        <taxon>Mixiaceae</taxon>
        <taxon>Mixia</taxon>
    </lineage>
</organism>
<keyword evidence="2" id="KW-0436">Ligase</keyword>
<dbReference type="InterPro" id="IPR005479">
    <property type="entry name" value="CPAse_ATP-bd"/>
</dbReference>
<dbReference type="InterPro" id="IPR005481">
    <property type="entry name" value="BC-like_N"/>
</dbReference>
<name>G7E706_MIXOS</name>
<reference evidence="9 10" key="1">
    <citation type="journal article" date="2011" name="J. Gen. Appl. Microbiol.">
        <title>Draft genome sequencing of the enigmatic basidiomycete Mixia osmundae.</title>
        <authorList>
            <person name="Nishida H."/>
            <person name="Nagatsuka Y."/>
            <person name="Sugiyama J."/>
        </authorList>
    </citation>
    <scope>NUCLEOTIDE SEQUENCE [LARGE SCALE GENOMIC DNA]</scope>
    <source>
        <strain evidence="10">CBS 9802 / IAM 14324 / JCM 22182 / KY 12970</strain>
    </source>
</reference>
<comment type="cofactor">
    <cofactor evidence="1">
        <name>biotin</name>
        <dbReference type="ChEBI" id="CHEBI:57586"/>
    </cofactor>
</comment>
<dbReference type="AlphaFoldDB" id="G7E706"/>
<dbReference type="InterPro" id="IPR016185">
    <property type="entry name" value="PreATP-grasp_dom_sf"/>
</dbReference>
<keyword evidence="4 6" id="KW-0067">ATP-binding</keyword>
<dbReference type="PANTHER" id="PTHR18866">
    <property type="entry name" value="CARBOXYLASE:PYRUVATE/ACETYL-COA/PROPIONYL-COA CARBOXYLASE"/>
    <property type="match status" value="1"/>
</dbReference>
<dbReference type="HOGENOM" id="CLU_000395_3_1_1"/>
<dbReference type="InterPro" id="IPR011053">
    <property type="entry name" value="Single_hybrid_motif"/>
</dbReference>
<sequence length="780" mass="84203">MLRKLSTAALRHRAVRARAARLTIAASTPSSPRSCSVAQTPRCLAGLSTHPRSYATVRTAAPYKRKPLFDKILIANRGEIACRVIRTCKRLGVRTVAVYSDADSNALHVQEADEAYHIGASPPLESYLRIDKIIEVCRRSGAQAVHPGYGLLSENAGFAEALAAAGIVFIGPPASAIRAMGSKSESKKIMLAAGVPCVPGYHGENQDSAFLQDQAQEMGYPVLIKATKGGGGKGMKIAMSALEFNAQLESAKREALKSFDDDTVLLERYVIDPRHVEVQVCSDSTGKPGGTVHLYTRDCSVQRRHQKIIEEAPAPGLSESLQQELADKAIAAVEAVGYKGAGTVEFLLDSKTHEFFFMEVNTRLQVEHCVSEAITGIDLVEWQLDVAAGNPLPLKQEQIQKNGHAFEARIYAEKPRNNFLPDAGRLIHLSPPVSSHNVRIEIGVRAGDDIGLFYDPMIAKLICHGPDRQAALRTLRQGLAEFHVIGPSTNIEFLRSLAAHPEFIAEQVQTGFIPQYAHDLFAPPSLPTAADLAQAGLFKSIEALSWLSMNDVDSPWSTLAGTRFYGDTYAYRSDFVSQNEAVSSVSVSVGSNGFDVLVKPTQNESTAYERIQTEVSASNTLSTRLNDQTHVTNVVVETPASSDKLERYHLFNNDGTSFALDEPIPAWREKLESAQPLGMVGSAIKAPMPCRVVSVSAAQGQQVGEGATLVVVEAMKTEMTLRAPRSGNTSESRLPSISDRAIYTVMSRAAMLSSLAGMEIVCVLLVSPSEPSGASSLVPN</sequence>
<protein>
    <submittedName>
        <fullName evidence="9">Uncharacterized protein</fullName>
    </submittedName>
</protein>
<evidence type="ECO:0000313" key="9">
    <source>
        <dbReference type="EMBL" id="GAA98616.1"/>
    </source>
</evidence>
<accession>G7E706</accession>
<dbReference type="InterPro" id="IPR011054">
    <property type="entry name" value="Rudment_hybrid_motif"/>
</dbReference>
<dbReference type="GO" id="GO:0005739">
    <property type="term" value="C:mitochondrion"/>
    <property type="evidence" value="ECO:0007669"/>
    <property type="project" value="TreeGrafter"/>
</dbReference>
<evidence type="ECO:0000256" key="6">
    <source>
        <dbReference type="PROSITE-ProRule" id="PRU00409"/>
    </source>
</evidence>
<reference evidence="9 10" key="2">
    <citation type="journal article" date="2012" name="Open Biol.">
        <title>Characteristics of nucleosomes and linker DNA regions on the genome of the basidiomycete Mixia osmundae revealed by mono- and dinucleosome mapping.</title>
        <authorList>
            <person name="Nishida H."/>
            <person name="Kondo S."/>
            <person name="Matsumoto T."/>
            <person name="Suzuki Y."/>
            <person name="Yoshikawa H."/>
            <person name="Taylor T.D."/>
            <person name="Sugiyama J."/>
        </authorList>
    </citation>
    <scope>NUCLEOTIDE SEQUENCE [LARGE SCALE GENOMIC DNA]</scope>
    <source>
        <strain evidence="10">CBS 9802 / IAM 14324 / JCM 22182 / KY 12970</strain>
    </source>
</reference>
<evidence type="ECO:0000256" key="4">
    <source>
        <dbReference type="ARBA" id="ARBA00022840"/>
    </source>
</evidence>
<dbReference type="InterPro" id="IPR011761">
    <property type="entry name" value="ATP-grasp"/>
</dbReference>
<dbReference type="PROSITE" id="PS50979">
    <property type="entry name" value="BC"/>
    <property type="match status" value="1"/>
</dbReference>
<dbReference type="InterPro" id="IPR000089">
    <property type="entry name" value="Biotin_lipoyl"/>
</dbReference>
<dbReference type="eggNOG" id="KOG0238">
    <property type="taxonomic scope" value="Eukaryota"/>
</dbReference>
<evidence type="ECO:0000259" key="7">
    <source>
        <dbReference type="PROSITE" id="PS50975"/>
    </source>
</evidence>
<keyword evidence="5" id="KW-0092">Biotin</keyword>
<evidence type="ECO:0000256" key="1">
    <source>
        <dbReference type="ARBA" id="ARBA00001953"/>
    </source>
</evidence>
<dbReference type="Pfam" id="PF02785">
    <property type="entry name" value="Biotin_carb_C"/>
    <property type="match status" value="1"/>
</dbReference>
<feature type="domain" description="ATP-grasp" evidence="7">
    <location>
        <begin position="187"/>
        <end position="388"/>
    </location>
</feature>
<dbReference type="InParanoid" id="G7E706"/>
<evidence type="ECO:0000256" key="2">
    <source>
        <dbReference type="ARBA" id="ARBA00022598"/>
    </source>
</evidence>
<dbReference type="FunFam" id="3.30.1490.20:FF:000003">
    <property type="entry name" value="acetyl-CoA carboxylase isoform X1"/>
    <property type="match status" value="1"/>
</dbReference>
<evidence type="ECO:0000256" key="5">
    <source>
        <dbReference type="ARBA" id="ARBA00023267"/>
    </source>
</evidence>
<dbReference type="Gene3D" id="3.30.470.20">
    <property type="entry name" value="ATP-grasp fold, B domain"/>
    <property type="match status" value="1"/>
</dbReference>
<evidence type="ECO:0000313" key="10">
    <source>
        <dbReference type="Proteomes" id="UP000009131"/>
    </source>
</evidence>
<feature type="domain" description="Biotin carboxylation" evidence="8">
    <location>
        <begin position="68"/>
        <end position="518"/>
    </location>
</feature>
<dbReference type="Pfam" id="PF02786">
    <property type="entry name" value="CPSase_L_D2"/>
    <property type="match status" value="1"/>
</dbReference>